<evidence type="ECO:0000313" key="3">
    <source>
        <dbReference type="Proteomes" id="UP000018747"/>
    </source>
</evidence>
<organism evidence="2 3">
    <name type="scientific">Leptospira alexanderi serovar Manhao 3 str. L 60</name>
    <dbReference type="NCBI Taxonomy" id="1049759"/>
    <lineage>
        <taxon>Bacteria</taxon>
        <taxon>Pseudomonadati</taxon>
        <taxon>Spirochaetota</taxon>
        <taxon>Spirochaetia</taxon>
        <taxon>Leptospirales</taxon>
        <taxon>Leptospiraceae</taxon>
        <taxon>Leptospira</taxon>
    </lineage>
</organism>
<feature type="domain" description="DUF2786" evidence="1">
    <location>
        <begin position="8"/>
        <end position="40"/>
    </location>
</feature>
<keyword evidence="3" id="KW-1185">Reference proteome</keyword>
<dbReference type="EMBL" id="AHMT02000036">
    <property type="protein sequence ID" value="EQA62230.1"/>
    <property type="molecule type" value="Genomic_DNA"/>
</dbReference>
<evidence type="ECO:0000313" key="2">
    <source>
        <dbReference type="EMBL" id="EQA62230.1"/>
    </source>
</evidence>
<dbReference type="AlphaFoldDB" id="V6HWF0"/>
<accession>V6HWF0</accession>
<gene>
    <name evidence="2" type="ORF">LEP1GSC062_0112</name>
</gene>
<protein>
    <submittedName>
        <fullName evidence="2">PF10979 family protein</fullName>
    </submittedName>
</protein>
<dbReference type="Pfam" id="PF10979">
    <property type="entry name" value="DUF2786"/>
    <property type="match status" value="1"/>
</dbReference>
<dbReference type="Proteomes" id="UP000018747">
    <property type="component" value="Unassembled WGS sequence"/>
</dbReference>
<name>V6HWF0_9LEPT</name>
<reference evidence="2" key="1">
    <citation type="submission" date="2013-05" db="EMBL/GenBank/DDBJ databases">
        <authorList>
            <person name="Harkins D.M."/>
            <person name="Durkin A.S."/>
            <person name="Brinkac L.M."/>
            <person name="Haft D.H."/>
            <person name="Selengut J.D."/>
            <person name="Sanka R."/>
            <person name="DePew J."/>
            <person name="Purushe J."/>
            <person name="Hartskeerl R.A."/>
            <person name="Ahmed A."/>
            <person name="van der Linden H."/>
            <person name="Goris M.G.A."/>
            <person name="Vinetz J.M."/>
            <person name="Sutton G.G."/>
            <person name="Nierman W.C."/>
            <person name="Fouts D.E."/>
        </authorList>
    </citation>
    <scope>NUCLEOTIDE SEQUENCE [LARGE SCALE GENOMIC DNA]</scope>
    <source>
        <strain evidence="2">L 60</strain>
    </source>
</reference>
<sequence length="40" mass="4358">MGFDRKSILDKINKLLALSNSPNANEAKSVAKQASDLIQK</sequence>
<evidence type="ECO:0000259" key="1">
    <source>
        <dbReference type="Pfam" id="PF10979"/>
    </source>
</evidence>
<comment type="caution">
    <text evidence="2">The sequence shown here is derived from an EMBL/GenBank/DDBJ whole genome shotgun (WGS) entry which is preliminary data.</text>
</comment>
<dbReference type="InterPro" id="IPR024498">
    <property type="entry name" value="DUF2786"/>
</dbReference>
<proteinExistence type="predicted"/>